<keyword evidence="1" id="KW-0479">Metal-binding</keyword>
<feature type="non-terminal residue" evidence="3">
    <location>
        <position position="1"/>
    </location>
</feature>
<dbReference type="Gene3D" id="3.10.180.10">
    <property type="entry name" value="2,3-Dihydroxybiphenyl 1,2-Dioxygenase, domain 1"/>
    <property type="match status" value="1"/>
</dbReference>
<evidence type="ECO:0000313" key="3">
    <source>
        <dbReference type="EMBL" id="EJW95556.1"/>
    </source>
</evidence>
<dbReference type="PANTHER" id="PTHR36113">
    <property type="entry name" value="LYASE, PUTATIVE-RELATED-RELATED"/>
    <property type="match status" value="1"/>
</dbReference>
<organism evidence="3">
    <name type="scientific">gut metagenome</name>
    <dbReference type="NCBI Taxonomy" id="749906"/>
    <lineage>
        <taxon>unclassified sequences</taxon>
        <taxon>metagenomes</taxon>
        <taxon>organismal metagenomes</taxon>
    </lineage>
</organism>
<dbReference type="PROSITE" id="PS51819">
    <property type="entry name" value="VOC"/>
    <property type="match status" value="1"/>
</dbReference>
<dbReference type="AlphaFoldDB" id="J9FKZ7"/>
<dbReference type="InterPro" id="IPR004360">
    <property type="entry name" value="Glyas_Fos-R_dOase_dom"/>
</dbReference>
<sequence length="112" mass="12922">DYQKALAFYGILGFQEIKRVKRPFDIMGMLECDGVWIELFEKAAPARLTEPEALGLRHIAFATDDLDKKLEQLHQNGIETEAIRTDPHGRRFTFLKDPDGLPIEIKEELPRK</sequence>
<dbReference type="InterPro" id="IPR037523">
    <property type="entry name" value="VOC_core"/>
</dbReference>
<dbReference type="InterPro" id="IPR051332">
    <property type="entry name" value="Fosfomycin_Res_Enzymes"/>
</dbReference>
<dbReference type="InterPro" id="IPR029068">
    <property type="entry name" value="Glyas_Bleomycin-R_OHBP_Dase"/>
</dbReference>
<dbReference type="Pfam" id="PF00903">
    <property type="entry name" value="Glyoxalase"/>
    <property type="match status" value="1"/>
</dbReference>
<comment type="caution">
    <text evidence="3">The sequence shown here is derived from an EMBL/GenBank/DDBJ whole genome shotgun (WGS) entry which is preliminary data.</text>
</comment>
<dbReference type="GO" id="GO:0004462">
    <property type="term" value="F:lactoylglutathione lyase activity"/>
    <property type="evidence" value="ECO:0007669"/>
    <property type="project" value="UniProtKB-EC"/>
</dbReference>
<feature type="domain" description="VOC" evidence="2">
    <location>
        <begin position="1"/>
        <end position="108"/>
    </location>
</feature>
<dbReference type="PANTHER" id="PTHR36113:SF6">
    <property type="entry name" value="FOSFOMYCIN RESISTANCE PROTEIN FOSX"/>
    <property type="match status" value="1"/>
</dbReference>
<accession>J9FKZ7</accession>
<gene>
    <name evidence="3" type="ORF">EVA_16336</name>
</gene>
<protein>
    <submittedName>
        <fullName evidence="3">Glyoxalase/bleomycin resistance protein</fullName>
        <ecNumber evidence="3">4.4.1.5</ecNumber>
    </submittedName>
</protein>
<dbReference type="GO" id="GO:0046872">
    <property type="term" value="F:metal ion binding"/>
    <property type="evidence" value="ECO:0007669"/>
    <property type="project" value="UniProtKB-KW"/>
</dbReference>
<reference evidence="3" key="1">
    <citation type="journal article" date="2012" name="PLoS ONE">
        <title>Gene sets for utilization of primary and secondary nutrition supplies in the distal gut of endangered iberian lynx.</title>
        <authorList>
            <person name="Alcaide M."/>
            <person name="Messina E."/>
            <person name="Richter M."/>
            <person name="Bargiela R."/>
            <person name="Peplies J."/>
            <person name="Huws S.A."/>
            <person name="Newbold C.J."/>
            <person name="Golyshin P.N."/>
            <person name="Simon M.A."/>
            <person name="Lopez G."/>
            <person name="Yakimov M.M."/>
            <person name="Ferrer M."/>
        </authorList>
    </citation>
    <scope>NUCLEOTIDE SEQUENCE</scope>
</reference>
<evidence type="ECO:0000259" key="2">
    <source>
        <dbReference type="PROSITE" id="PS51819"/>
    </source>
</evidence>
<dbReference type="SUPFAM" id="SSF54593">
    <property type="entry name" value="Glyoxalase/Bleomycin resistance protein/Dihydroxybiphenyl dioxygenase"/>
    <property type="match status" value="1"/>
</dbReference>
<proteinExistence type="predicted"/>
<dbReference type="EMBL" id="AMCI01005731">
    <property type="protein sequence ID" value="EJW95556.1"/>
    <property type="molecule type" value="Genomic_DNA"/>
</dbReference>
<dbReference type="EC" id="4.4.1.5" evidence="3"/>
<keyword evidence="3" id="KW-0456">Lyase</keyword>
<name>J9FKZ7_9ZZZZ</name>
<evidence type="ECO:0000256" key="1">
    <source>
        <dbReference type="ARBA" id="ARBA00022723"/>
    </source>
</evidence>